<organism evidence="3 4">
    <name type="scientific">Actinomyces johnsonii</name>
    <dbReference type="NCBI Taxonomy" id="544581"/>
    <lineage>
        <taxon>Bacteria</taxon>
        <taxon>Bacillati</taxon>
        <taxon>Actinomycetota</taxon>
        <taxon>Actinomycetes</taxon>
        <taxon>Actinomycetales</taxon>
        <taxon>Actinomycetaceae</taxon>
        <taxon>Actinomyces</taxon>
    </lineage>
</organism>
<comment type="caution">
    <text evidence="3">The sequence shown here is derived from an EMBL/GenBank/DDBJ whole genome shotgun (WGS) entry which is preliminary data.</text>
</comment>
<proteinExistence type="predicted"/>
<evidence type="ECO:0000313" key="3">
    <source>
        <dbReference type="EMBL" id="TQD42729.1"/>
    </source>
</evidence>
<feature type="region of interest" description="Disordered" evidence="1">
    <location>
        <begin position="229"/>
        <end position="251"/>
    </location>
</feature>
<feature type="transmembrane region" description="Helical" evidence="2">
    <location>
        <begin position="47"/>
        <end position="68"/>
    </location>
</feature>
<dbReference type="Pfam" id="PF13829">
    <property type="entry name" value="DUF4191"/>
    <property type="match status" value="1"/>
</dbReference>
<feature type="compositionally biased region" description="Basic and acidic residues" evidence="1">
    <location>
        <begin position="239"/>
        <end position="251"/>
    </location>
</feature>
<dbReference type="RefSeq" id="WP_141424500.1">
    <property type="nucleotide sequence ID" value="NZ_JASPFB010000008.1"/>
</dbReference>
<reference evidence="3 4" key="1">
    <citation type="submission" date="2019-06" db="EMBL/GenBank/DDBJ databases">
        <title>Draft genome sequence of Actinomyces johnsonii CCUG 34287T.</title>
        <authorList>
            <person name="Salva-Serra F."/>
            <person name="Cardew S."/>
            <person name="Moore E."/>
        </authorList>
    </citation>
    <scope>NUCLEOTIDE SEQUENCE [LARGE SCALE GENOMIC DNA]</scope>
    <source>
        <strain evidence="3 4">CCUG 34287</strain>
    </source>
</reference>
<sequence length="251" mass="28203">MCQRTNVVYCVPVSSAQSPQPKKKRRLAQYLQNIKDSYTISRRSYPWIGWAMLAASAACLALGVAISFASGMSLWYWLFLSILMALMVSMIILSLTVRRASYAQIEGMPGATKAVLDQIGRGWYVEPEPVAFTKNQDLVWRMVGRPGVVLIAEGPSTRTRRMLAEEERKVHRLLSTVPIHTLQVGTDAGQVRLTDLSKTLRRLPTKPTSLTDAEITQVSKRLTSMAGRNLPIPNYVDPNRMRPDRRAMRGR</sequence>
<evidence type="ECO:0000313" key="4">
    <source>
        <dbReference type="Proteomes" id="UP000319010"/>
    </source>
</evidence>
<gene>
    <name evidence="3" type="ORF">FK256_08840</name>
</gene>
<dbReference type="EMBL" id="VICB01000013">
    <property type="protein sequence ID" value="TQD42729.1"/>
    <property type="molecule type" value="Genomic_DNA"/>
</dbReference>
<evidence type="ECO:0000256" key="1">
    <source>
        <dbReference type="SAM" id="MobiDB-lite"/>
    </source>
</evidence>
<evidence type="ECO:0000256" key="2">
    <source>
        <dbReference type="SAM" id="Phobius"/>
    </source>
</evidence>
<keyword evidence="2" id="KW-0472">Membrane</keyword>
<accession>A0A507ZYX7</accession>
<dbReference type="AlphaFoldDB" id="A0A507ZYX7"/>
<feature type="transmembrane region" description="Helical" evidence="2">
    <location>
        <begin position="74"/>
        <end position="95"/>
    </location>
</feature>
<keyword evidence="2" id="KW-1133">Transmembrane helix</keyword>
<dbReference type="InterPro" id="IPR025445">
    <property type="entry name" value="DUF4191"/>
</dbReference>
<dbReference type="Proteomes" id="UP000319010">
    <property type="component" value="Unassembled WGS sequence"/>
</dbReference>
<protein>
    <submittedName>
        <fullName evidence="3">DUF4191 family protein</fullName>
    </submittedName>
</protein>
<keyword evidence="2" id="KW-0812">Transmembrane</keyword>
<name>A0A507ZYX7_9ACTO</name>